<evidence type="ECO:0000256" key="7">
    <source>
        <dbReference type="ARBA" id="ARBA00022989"/>
    </source>
</evidence>
<keyword evidence="7 11" id="KW-1133">Transmembrane helix</keyword>
<dbReference type="InterPro" id="IPR032675">
    <property type="entry name" value="LRR_dom_sf"/>
</dbReference>
<dbReference type="SUPFAM" id="SSF52058">
    <property type="entry name" value="L domain-like"/>
    <property type="match status" value="1"/>
</dbReference>
<dbReference type="InterPro" id="IPR001611">
    <property type="entry name" value="Leu-rich_rpt"/>
</dbReference>
<comment type="caution">
    <text evidence="13">The sequence shown here is derived from an EMBL/GenBank/DDBJ whole genome shotgun (WGS) entry which is preliminary data.</text>
</comment>
<gene>
    <name evidence="12" type="ORF">TIFTF001_037323</name>
    <name evidence="13" type="ORF">TIFTF001_037325</name>
</gene>
<evidence type="ECO:0000313" key="13">
    <source>
        <dbReference type="EMBL" id="GMN68268.1"/>
    </source>
</evidence>
<feature type="transmembrane region" description="Helical" evidence="11">
    <location>
        <begin position="153"/>
        <end position="174"/>
    </location>
</feature>
<keyword evidence="3" id="KW-0433">Leucine-rich repeat</keyword>
<dbReference type="PRINTS" id="PR00019">
    <property type="entry name" value="LEURICHRPT"/>
</dbReference>
<evidence type="ECO:0000256" key="3">
    <source>
        <dbReference type="ARBA" id="ARBA00022614"/>
    </source>
</evidence>
<dbReference type="EMBL" id="BTGU01000582">
    <property type="protein sequence ID" value="GMN68268.1"/>
    <property type="molecule type" value="Genomic_DNA"/>
</dbReference>
<keyword evidence="8 11" id="KW-0472">Membrane</keyword>
<keyword evidence="4 11" id="KW-0812">Transmembrane</keyword>
<protein>
    <submittedName>
        <fullName evidence="13">Uncharacterized protein</fullName>
    </submittedName>
</protein>
<evidence type="ECO:0000256" key="9">
    <source>
        <dbReference type="ARBA" id="ARBA00023170"/>
    </source>
</evidence>
<proteinExistence type="inferred from homology"/>
<dbReference type="PANTHER" id="PTHR48063:SF101">
    <property type="entry name" value="LRR RECEPTOR-LIKE SERINE_THREONINE-PROTEIN KINASE FLS2"/>
    <property type="match status" value="1"/>
</dbReference>
<dbReference type="FunFam" id="3.80.10.10:FF:000111">
    <property type="entry name" value="LRR receptor-like serine/threonine-protein kinase ERECTA"/>
    <property type="match status" value="1"/>
</dbReference>
<dbReference type="Gene3D" id="3.80.10.10">
    <property type="entry name" value="Ribonuclease Inhibitor"/>
    <property type="match status" value="1"/>
</dbReference>
<evidence type="ECO:0000256" key="1">
    <source>
        <dbReference type="ARBA" id="ARBA00004479"/>
    </source>
</evidence>
<reference evidence="13" key="1">
    <citation type="submission" date="2023-07" db="EMBL/GenBank/DDBJ databases">
        <title>draft genome sequence of fig (Ficus carica).</title>
        <authorList>
            <person name="Takahashi T."/>
            <person name="Nishimura K."/>
        </authorList>
    </citation>
    <scope>NUCLEOTIDE SEQUENCE</scope>
</reference>
<sequence length="237" mass="26181">MSKFSNTLGLVKSIDLSSNKLMGEIPTEITQLIQLVSLNLSRNNFSGRIPSEIGKLTLLDALDLSNNQLFGEIPSSLTEVDRLNVLNLSNNHLSEKIPTGTQLQSFEASSYTGNPELCGAPLLKRCPSDEPTVSTAPAAQDEEDQDKFVTPGFYVTLGLGFVVGFWGVCGTLIFSKTWRYSYFNFLDDVYDWIYVMVAVHRAKLPRMMKNLRECAAMQCTAFWSMLCGSHGCGTALL</sequence>
<organism evidence="13 14">
    <name type="scientific">Ficus carica</name>
    <name type="common">Common fig</name>
    <dbReference type="NCBI Taxonomy" id="3494"/>
    <lineage>
        <taxon>Eukaryota</taxon>
        <taxon>Viridiplantae</taxon>
        <taxon>Streptophyta</taxon>
        <taxon>Embryophyta</taxon>
        <taxon>Tracheophyta</taxon>
        <taxon>Spermatophyta</taxon>
        <taxon>Magnoliopsida</taxon>
        <taxon>eudicotyledons</taxon>
        <taxon>Gunneridae</taxon>
        <taxon>Pentapetalae</taxon>
        <taxon>rosids</taxon>
        <taxon>fabids</taxon>
        <taxon>Rosales</taxon>
        <taxon>Moraceae</taxon>
        <taxon>Ficeae</taxon>
        <taxon>Ficus</taxon>
    </lineage>
</organism>
<evidence type="ECO:0000256" key="11">
    <source>
        <dbReference type="SAM" id="Phobius"/>
    </source>
</evidence>
<keyword evidence="6" id="KW-0677">Repeat</keyword>
<evidence type="ECO:0000256" key="8">
    <source>
        <dbReference type="ARBA" id="ARBA00023136"/>
    </source>
</evidence>
<keyword evidence="14" id="KW-1185">Reference proteome</keyword>
<evidence type="ECO:0000256" key="10">
    <source>
        <dbReference type="ARBA" id="ARBA00023180"/>
    </source>
</evidence>
<dbReference type="Pfam" id="PF00560">
    <property type="entry name" value="LRR_1"/>
    <property type="match status" value="4"/>
</dbReference>
<evidence type="ECO:0000256" key="4">
    <source>
        <dbReference type="ARBA" id="ARBA00022692"/>
    </source>
</evidence>
<accession>A0AA88J8T0</accession>
<dbReference type="AlphaFoldDB" id="A0AA88J8T0"/>
<dbReference type="EMBL" id="BTGU01000581">
    <property type="protein sequence ID" value="GMN68265.1"/>
    <property type="molecule type" value="Genomic_DNA"/>
</dbReference>
<evidence type="ECO:0000256" key="5">
    <source>
        <dbReference type="ARBA" id="ARBA00022729"/>
    </source>
</evidence>
<keyword evidence="5" id="KW-0732">Signal</keyword>
<comment type="subcellular location">
    <subcellularLocation>
        <location evidence="1">Membrane</location>
        <topology evidence="1">Single-pass type I membrane protein</topology>
    </subcellularLocation>
</comment>
<keyword evidence="10" id="KW-0325">Glycoprotein</keyword>
<dbReference type="Proteomes" id="UP001187192">
    <property type="component" value="Unassembled WGS sequence"/>
</dbReference>
<keyword evidence="9" id="KW-0675">Receptor</keyword>
<evidence type="ECO:0000313" key="14">
    <source>
        <dbReference type="Proteomes" id="UP001187192"/>
    </source>
</evidence>
<evidence type="ECO:0000313" key="12">
    <source>
        <dbReference type="EMBL" id="GMN68265.1"/>
    </source>
</evidence>
<name>A0AA88J8T0_FICCA</name>
<dbReference type="PANTHER" id="PTHR48063">
    <property type="entry name" value="LRR RECEPTOR-LIKE KINASE"/>
    <property type="match status" value="1"/>
</dbReference>
<evidence type="ECO:0000256" key="2">
    <source>
        <dbReference type="ARBA" id="ARBA00009592"/>
    </source>
</evidence>
<dbReference type="PROSITE" id="PS51450">
    <property type="entry name" value="LRR"/>
    <property type="match status" value="1"/>
</dbReference>
<evidence type="ECO:0000256" key="6">
    <source>
        <dbReference type="ARBA" id="ARBA00022737"/>
    </source>
</evidence>
<dbReference type="GO" id="GO:0016020">
    <property type="term" value="C:membrane"/>
    <property type="evidence" value="ECO:0007669"/>
    <property type="project" value="UniProtKB-SubCell"/>
</dbReference>
<comment type="similarity">
    <text evidence="2">Belongs to the RLP family.</text>
</comment>
<dbReference type="InterPro" id="IPR046956">
    <property type="entry name" value="RLP23-like"/>
</dbReference>